<feature type="non-terminal residue" evidence="2">
    <location>
        <position position="87"/>
    </location>
</feature>
<evidence type="ECO:0000313" key="2">
    <source>
        <dbReference type="EMBL" id="ONK63362.1"/>
    </source>
</evidence>
<sequence length="87" mass="9163">MACRPPPQPGGSRTGSPFLYPTARSSTVSPSPFLTGLGFRTTKDRDRVQAFPCACLEWAGGPSEIDAVLGRRAVLVNDVVVVSQDGS</sequence>
<protein>
    <submittedName>
        <fullName evidence="2">Uncharacterized protein</fullName>
    </submittedName>
</protein>
<feature type="region of interest" description="Disordered" evidence="1">
    <location>
        <begin position="1"/>
        <end position="29"/>
    </location>
</feature>
<accession>A0A5P1EBZ1</accession>
<evidence type="ECO:0000256" key="1">
    <source>
        <dbReference type="SAM" id="MobiDB-lite"/>
    </source>
</evidence>
<evidence type="ECO:0000313" key="3">
    <source>
        <dbReference type="Proteomes" id="UP000243459"/>
    </source>
</evidence>
<dbReference type="Proteomes" id="UP000243459">
    <property type="component" value="Chromosome 7"/>
</dbReference>
<proteinExistence type="predicted"/>
<organism evidence="2 3">
    <name type="scientific">Asparagus officinalis</name>
    <name type="common">Garden asparagus</name>
    <dbReference type="NCBI Taxonomy" id="4686"/>
    <lineage>
        <taxon>Eukaryota</taxon>
        <taxon>Viridiplantae</taxon>
        <taxon>Streptophyta</taxon>
        <taxon>Embryophyta</taxon>
        <taxon>Tracheophyta</taxon>
        <taxon>Spermatophyta</taxon>
        <taxon>Magnoliopsida</taxon>
        <taxon>Liliopsida</taxon>
        <taxon>Asparagales</taxon>
        <taxon>Asparagaceae</taxon>
        <taxon>Asparagoideae</taxon>
        <taxon>Asparagus</taxon>
    </lineage>
</organism>
<dbReference type="EMBL" id="CM007387">
    <property type="protein sequence ID" value="ONK63362.1"/>
    <property type="molecule type" value="Genomic_DNA"/>
</dbReference>
<name>A0A5P1EBZ1_ASPOF</name>
<reference evidence="3" key="1">
    <citation type="journal article" date="2017" name="Nat. Commun.">
        <title>The asparagus genome sheds light on the origin and evolution of a young Y chromosome.</title>
        <authorList>
            <person name="Harkess A."/>
            <person name="Zhou J."/>
            <person name="Xu C."/>
            <person name="Bowers J.E."/>
            <person name="Van der Hulst R."/>
            <person name="Ayyampalayam S."/>
            <person name="Mercati F."/>
            <person name="Riccardi P."/>
            <person name="McKain M.R."/>
            <person name="Kakrana A."/>
            <person name="Tang H."/>
            <person name="Ray J."/>
            <person name="Groenendijk J."/>
            <person name="Arikit S."/>
            <person name="Mathioni S.M."/>
            <person name="Nakano M."/>
            <person name="Shan H."/>
            <person name="Telgmann-Rauber A."/>
            <person name="Kanno A."/>
            <person name="Yue Z."/>
            <person name="Chen H."/>
            <person name="Li W."/>
            <person name="Chen Y."/>
            <person name="Xu X."/>
            <person name="Zhang Y."/>
            <person name="Luo S."/>
            <person name="Chen H."/>
            <person name="Gao J."/>
            <person name="Mao Z."/>
            <person name="Pires J.C."/>
            <person name="Luo M."/>
            <person name="Kudrna D."/>
            <person name="Wing R.A."/>
            <person name="Meyers B.C."/>
            <person name="Yi K."/>
            <person name="Kong H."/>
            <person name="Lavrijsen P."/>
            <person name="Sunseri F."/>
            <person name="Falavigna A."/>
            <person name="Ye Y."/>
            <person name="Leebens-Mack J.H."/>
            <person name="Chen G."/>
        </authorList>
    </citation>
    <scope>NUCLEOTIDE SEQUENCE [LARGE SCALE GENOMIC DNA]</scope>
    <source>
        <strain evidence="3">cv. DH0086</strain>
    </source>
</reference>
<keyword evidence="3" id="KW-1185">Reference proteome</keyword>
<dbReference type="AlphaFoldDB" id="A0A5P1EBZ1"/>
<dbReference type="Gramene" id="ONK63362">
    <property type="protein sequence ID" value="ONK63362"/>
    <property type="gene ID" value="A4U43_C07F14260"/>
</dbReference>
<gene>
    <name evidence="2" type="ORF">A4U43_C07F14260</name>
</gene>